<dbReference type="InterPro" id="IPR004849">
    <property type="entry name" value="6DGDH_YqeC"/>
</dbReference>
<dbReference type="Pfam" id="PF03446">
    <property type="entry name" value="NAD_binding_2"/>
    <property type="match status" value="1"/>
</dbReference>
<sequence length="791" mass="87632">MQATNTLPTILTIFGATGDLTKRKLIPALFRLYIDGHLPELMHIVGFARRELSNEDFRAYVREIILDNGSANTAGVDAFVAMFSYCAGNFTEQKGYEALAQLLGKQDGAWNTCANKLFHLAVPPEYYQQILEQLSTSGLTIPCGGEEGWTRVIVEKPFGKDLETAQALDELLGNLFKEEQVYRIDHYLGKDTVQNILAFRFSNVFLEPAWDARSIDSIHIHLYEKLDIEGRGAFYDGVGALRDVGQNHMLQLLALFTMQNPGVFDADAIRTARANVLESLETMDAQDIARYTLRGQYEGYRKEKGVAEGSITETYFQVEAKLNLPQWRGVPILLQSGKGMNESRVEVVVKFRHHTPCLCPPEAGKHFTNVLKYQVQPRESISTSFWAKKPGSEMVVEEKEFSFDYGQAFSGSEFLDAYAKLLRDAIEGNQTSFVSTEEITASWRFIDPIIAAWKASHVPLIQYPKGSQAHAISDLDLQRNVPKKEIVYIGLGKMGANMVERLLDYGWGVTAYDPNENARKKVEDKGAKVVSVIPDLIGDPGANDVDSRLRGNDNKVIWLMVPHPVVDSVLKELALNLQPGDIVIDGGNSFYKDSIRRGEELKKIGVHYLDIGVSGGPSGARMGACLMIGGEKSAYKELVGLFSDLSVAGGYEYMGQSGAGHFVKMVHNGIEYGMMQAIAEGFAVLQQWRGELDLEKIAHVYNNGSVIESRLIHWLKEAYRQYGTGLDGISGTVAQSGEGKWTVDAAKELGIPVPIIESALQFRLDSEDAPSYTGQILSALRNQFGGHEVKK</sequence>
<dbReference type="InterPro" id="IPR036291">
    <property type="entry name" value="NAD(P)-bd_dom_sf"/>
</dbReference>
<dbReference type="Gene3D" id="1.10.1040.10">
    <property type="entry name" value="N-(1-d-carboxylethyl)-l-norvaline Dehydrogenase, domain 2"/>
    <property type="match status" value="1"/>
</dbReference>
<dbReference type="InterPro" id="IPR006114">
    <property type="entry name" value="6PGDH_C"/>
</dbReference>
<evidence type="ECO:0000256" key="1">
    <source>
        <dbReference type="ARBA" id="ARBA00004937"/>
    </source>
</evidence>
<feature type="binding site" evidence="6">
    <location>
        <position position="186"/>
    </location>
    <ligand>
        <name>substrate</name>
    </ligand>
</feature>
<evidence type="ECO:0000313" key="8">
    <source>
        <dbReference type="EMBL" id="OGY36429.1"/>
    </source>
</evidence>
<dbReference type="PROSITE" id="PS00895">
    <property type="entry name" value="3_HYDROXYISOBUT_DH"/>
    <property type="match status" value="1"/>
</dbReference>
<keyword evidence="5 6" id="KW-0119">Carbohydrate metabolism</keyword>
<dbReference type="SUPFAM" id="SSF48179">
    <property type="entry name" value="6-phosphogluconate dehydrogenase C-terminal domain-like"/>
    <property type="match status" value="1"/>
</dbReference>
<dbReference type="PRINTS" id="PR00079">
    <property type="entry name" value="G6PDHDRGNASE"/>
</dbReference>
<feature type="binding site" evidence="6">
    <location>
        <position position="224"/>
    </location>
    <ligand>
        <name>substrate</name>
    </ligand>
</feature>
<dbReference type="Pfam" id="PF00393">
    <property type="entry name" value="6PGD"/>
    <property type="match status" value="1"/>
</dbReference>
<dbReference type="InterPro" id="IPR002204">
    <property type="entry name" value="3-OH-isobutyrate_DH-rel_CS"/>
</dbReference>
<dbReference type="Pfam" id="PF02781">
    <property type="entry name" value="G6PD_C"/>
    <property type="match status" value="1"/>
</dbReference>
<protein>
    <recommendedName>
        <fullName evidence="6">Glucose-6-phosphate 1-dehydrogenase</fullName>
        <shortName evidence="6">G6PD</shortName>
        <ecNumber evidence="6">1.1.1.49</ecNumber>
    </recommendedName>
</protein>
<dbReference type="SMART" id="SM01350">
    <property type="entry name" value="6PGD"/>
    <property type="match status" value="1"/>
</dbReference>
<dbReference type="InterPro" id="IPR006115">
    <property type="entry name" value="6PGDH_NADP-bd"/>
</dbReference>
<comment type="caution">
    <text evidence="8">The sequence shown here is derived from an EMBL/GenBank/DDBJ whole genome shotgun (WGS) entry which is preliminary data.</text>
</comment>
<feature type="binding site" evidence="6">
    <location>
        <position position="156"/>
    </location>
    <ligand>
        <name>NADP(+)</name>
        <dbReference type="ChEBI" id="CHEBI:58349"/>
    </ligand>
</feature>
<dbReference type="InterPro" id="IPR006184">
    <property type="entry name" value="6PGdom_BS"/>
</dbReference>
<dbReference type="HAMAP" id="MF_00966">
    <property type="entry name" value="G6PD"/>
    <property type="match status" value="1"/>
</dbReference>
<comment type="similarity">
    <text evidence="6">Belongs to the glucose-6-phosphate dehydrogenase family.</text>
</comment>
<accession>A0A1G1X8U7</accession>
<feature type="binding site" evidence="6">
    <location>
        <begin position="15"/>
        <end position="22"/>
    </location>
    <ligand>
        <name>NADP(+)</name>
        <dbReference type="ChEBI" id="CHEBI:58349"/>
    </ligand>
</feature>
<dbReference type="GO" id="GO:0006006">
    <property type="term" value="P:glucose metabolic process"/>
    <property type="evidence" value="ECO:0007669"/>
    <property type="project" value="UniProtKB-KW"/>
</dbReference>
<dbReference type="InterPro" id="IPR022674">
    <property type="entry name" value="G6P_DH_NAD-bd"/>
</dbReference>
<dbReference type="GO" id="GO:0004616">
    <property type="term" value="F:phosphogluconate dehydrogenase (decarboxylating) activity"/>
    <property type="evidence" value="ECO:0007669"/>
    <property type="project" value="InterPro"/>
</dbReference>
<evidence type="ECO:0000256" key="3">
    <source>
        <dbReference type="ARBA" id="ARBA00022857"/>
    </source>
</evidence>
<dbReference type="SUPFAM" id="SSF55347">
    <property type="entry name" value="Glyceraldehyde-3-phosphate dehydrogenase-like, C-terminal domain"/>
    <property type="match status" value="1"/>
</dbReference>
<keyword evidence="3 6" id="KW-0521">NADP</keyword>
<evidence type="ECO:0000256" key="2">
    <source>
        <dbReference type="ARBA" id="ARBA00022526"/>
    </source>
</evidence>
<feature type="active site" description="Proton acceptor" evidence="6">
    <location>
        <position position="248"/>
    </location>
</feature>
<evidence type="ECO:0000256" key="4">
    <source>
        <dbReference type="ARBA" id="ARBA00023002"/>
    </source>
</evidence>
<keyword evidence="4 6" id="KW-0560">Oxidoreductase</keyword>
<dbReference type="PANTHER" id="PTHR23429:SF0">
    <property type="entry name" value="GLUCOSE-6-PHOSPHATE 1-DEHYDROGENASE"/>
    <property type="match status" value="1"/>
</dbReference>
<dbReference type="Pfam" id="PF00479">
    <property type="entry name" value="G6PD_N"/>
    <property type="match status" value="1"/>
</dbReference>
<name>A0A1G1X8U7_9BACT</name>
<dbReference type="SUPFAM" id="SSF51735">
    <property type="entry name" value="NAD(P)-binding Rossmann-fold domains"/>
    <property type="match status" value="2"/>
</dbReference>
<dbReference type="EC" id="1.1.1.49" evidence="6"/>
<proteinExistence type="inferred from homology"/>
<evidence type="ECO:0000256" key="5">
    <source>
        <dbReference type="ARBA" id="ARBA00023277"/>
    </source>
</evidence>
<comment type="catalytic activity">
    <reaction evidence="6">
        <text>D-glucose 6-phosphate + NADP(+) = 6-phospho-D-glucono-1,5-lactone + NADPH + H(+)</text>
        <dbReference type="Rhea" id="RHEA:15841"/>
        <dbReference type="ChEBI" id="CHEBI:15378"/>
        <dbReference type="ChEBI" id="CHEBI:57783"/>
        <dbReference type="ChEBI" id="CHEBI:57955"/>
        <dbReference type="ChEBI" id="CHEBI:58349"/>
        <dbReference type="ChEBI" id="CHEBI:61548"/>
        <dbReference type="EC" id="1.1.1.49"/>
    </reaction>
</comment>
<feature type="binding site" evidence="6">
    <location>
        <position position="190"/>
    </location>
    <ligand>
        <name>substrate</name>
    </ligand>
</feature>
<feature type="domain" description="6-phosphogluconate dehydrogenase C-terminal" evidence="7">
    <location>
        <begin position="660"/>
        <end position="788"/>
    </location>
</feature>
<dbReference type="InterPro" id="IPR001282">
    <property type="entry name" value="G6P_DH"/>
</dbReference>
<dbReference type="NCBIfam" id="NF007161">
    <property type="entry name" value="PRK09599.1"/>
    <property type="match status" value="1"/>
</dbReference>
<dbReference type="EMBL" id="MHHS01000034">
    <property type="protein sequence ID" value="OGY36429.1"/>
    <property type="molecule type" value="Genomic_DNA"/>
</dbReference>
<organism evidence="8 9">
    <name type="scientific">Candidatus Andersenbacteria bacterium RIFCSPHIGHO2_12_FULL_45_11b</name>
    <dbReference type="NCBI Taxonomy" id="1797282"/>
    <lineage>
        <taxon>Bacteria</taxon>
        <taxon>Candidatus Anderseniibacteriota</taxon>
    </lineage>
</organism>
<dbReference type="InterPro" id="IPR013328">
    <property type="entry name" value="6PGD_dom2"/>
</dbReference>
<dbReference type="InterPro" id="IPR022675">
    <property type="entry name" value="G6P_DH_C"/>
</dbReference>
<dbReference type="NCBIfam" id="TIGR00872">
    <property type="entry name" value="gnd_rel"/>
    <property type="match status" value="1"/>
</dbReference>
<dbReference type="UniPathway" id="UPA00115">
    <property type="reaction ID" value="UER00408"/>
</dbReference>
<dbReference type="Proteomes" id="UP000177941">
    <property type="component" value="Unassembled WGS sequence"/>
</dbReference>
<comment type="pathway">
    <text evidence="1 6">Carbohydrate degradation; pentose phosphate pathway; D-ribulose 5-phosphate from D-glucose 6-phosphate (oxidative stage): step 1/3.</text>
</comment>
<comment type="function">
    <text evidence="6">Catalyzes the oxidation of glucose 6-phosphate to 6-phosphogluconolactone.</text>
</comment>
<dbReference type="GO" id="GO:0005829">
    <property type="term" value="C:cytosol"/>
    <property type="evidence" value="ECO:0007669"/>
    <property type="project" value="TreeGrafter"/>
</dbReference>
<feature type="binding site" evidence="6">
    <location>
        <position position="49"/>
    </location>
    <ligand>
        <name>NADP(+)</name>
        <dbReference type="ChEBI" id="CHEBI:58349"/>
    </ligand>
</feature>
<dbReference type="GO" id="GO:0050661">
    <property type="term" value="F:NADP binding"/>
    <property type="evidence" value="ECO:0007669"/>
    <property type="project" value="UniProtKB-UniRule"/>
</dbReference>
<keyword evidence="2 6" id="KW-0313">Glucose metabolism</keyword>
<gene>
    <name evidence="6" type="primary">zwf</name>
    <name evidence="8" type="ORF">A3E36_03470</name>
</gene>
<dbReference type="Gene3D" id="3.40.50.720">
    <property type="entry name" value="NAD(P)-binding Rossmann-like Domain"/>
    <property type="match status" value="2"/>
</dbReference>
<comment type="caution">
    <text evidence="6">Lacks conserved residue(s) required for the propagation of feature annotation.</text>
</comment>
<dbReference type="GO" id="GO:0016054">
    <property type="term" value="P:organic acid catabolic process"/>
    <property type="evidence" value="ECO:0007669"/>
    <property type="project" value="UniProtKB-ARBA"/>
</dbReference>
<dbReference type="GO" id="GO:0009051">
    <property type="term" value="P:pentose-phosphate shunt, oxidative branch"/>
    <property type="evidence" value="ECO:0007669"/>
    <property type="project" value="TreeGrafter"/>
</dbReference>
<dbReference type="Gene3D" id="3.30.360.10">
    <property type="entry name" value="Dihydrodipicolinate Reductase, domain 2"/>
    <property type="match status" value="1"/>
</dbReference>
<evidence type="ECO:0000259" key="7">
    <source>
        <dbReference type="SMART" id="SM01350"/>
    </source>
</evidence>
<dbReference type="NCBIfam" id="TIGR00871">
    <property type="entry name" value="zwf"/>
    <property type="match status" value="1"/>
</dbReference>
<dbReference type="AlphaFoldDB" id="A0A1G1X8U7"/>
<feature type="binding site" evidence="6">
    <location>
        <position position="338"/>
    </location>
    <ligand>
        <name>substrate</name>
    </ligand>
</feature>
<feature type="binding site" evidence="6">
    <location>
        <position position="243"/>
    </location>
    <ligand>
        <name>substrate</name>
    </ligand>
</feature>
<dbReference type="InterPro" id="IPR008927">
    <property type="entry name" value="6-PGluconate_DH-like_C_sf"/>
</dbReference>
<dbReference type="PROSITE" id="PS00461">
    <property type="entry name" value="6PGD"/>
    <property type="match status" value="1"/>
</dbReference>
<reference evidence="8 9" key="1">
    <citation type="journal article" date="2016" name="Nat. Commun.">
        <title>Thousands of microbial genomes shed light on interconnected biogeochemical processes in an aquifer system.</title>
        <authorList>
            <person name="Anantharaman K."/>
            <person name="Brown C.T."/>
            <person name="Hug L.A."/>
            <person name="Sharon I."/>
            <person name="Castelle C.J."/>
            <person name="Probst A.J."/>
            <person name="Thomas B.C."/>
            <person name="Singh A."/>
            <person name="Wilkins M.J."/>
            <person name="Karaoz U."/>
            <person name="Brodie E.L."/>
            <person name="Williams K.H."/>
            <person name="Hubbard S.S."/>
            <person name="Banfield J.F."/>
        </authorList>
    </citation>
    <scope>NUCLEOTIDE SEQUENCE [LARGE SCALE GENOMIC DNA]</scope>
</reference>
<evidence type="ECO:0000313" key="9">
    <source>
        <dbReference type="Proteomes" id="UP000177941"/>
    </source>
</evidence>
<dbReference type="GO" id="GO:0004345">
    <property type="term" value="F:glucose-6-phosphate dehydrogenase activity"/>
    <property type="evidence" value="ECO:0007669"/>
    <property type="project" value="UniProtKB-UniRule"/>
</dbReference>
<dbReference type="PANTHER" id="PTHR23429">
    <property type="entry name" value="GLUCOSE-6-PHOSPHATE 1-DEHYDROGENASE G6PD"/>
    <property type="match status" value="1"/>
</dbReference>
<evidence type="ECO:0000256" key="6">
    <source>
        <dbReference type="HAMAP-Rule" id="MF_00966"/>
    </source>
</evidence>